<feature type="domain" description="Glycosyl transferase family 1" evidence="3">
    <location>
        <begin position="325"/>
        <end position="483"/>
    </location>
</feature>
<dbReference type="Pfam" id="PF00534">
    <property type="entry name" value="Glycos_transf_1"/>
    <property type="match status" value="1"/>
</dbReference>
<organism evidence="4 5">
    <name type="scientific">Viridibacillus soli</name>
    <dbReference type="NCBI Taxonomy" id="2798301"/>
    <lineage>
        <taxon>Bacteria</taxon>
        <taxon>Bacillati</taxon>
        <taxon>Bacillota</taxon>
        <taxon>Bacilli</taxon>
        <taxon>Bacillales</taxon>
        <taxon>Caryophanaceae</taxon>
        <taxon>Viridibacillus</taxon>
    </lineage>
</organism>
<name>A0ABS1H858_9BACL</name>
<evidence type="ECO:0000256" key="1">
    <source>
        <dbReference type="ARBA" id="ARBA00022676"/>
    </source>
</evidence>
<evidence type="ECO:0000313" key="5">
    <source>
        <dbReference type="Proteomes" id="UP000618943"/>
    </source>
</evidence>
<dbReference type="RefSeq" id="WP_200749263.1">
    <property type="nucleotide sequence ID" value="NZ_JAEOAH010000017.1"/>
</dbReference>
<protein>
    <submittedName>
        <fullName evidence="4">Glycosyltransferase</fullName>
    </submittedName>
</protein>
<dbReference type="PANTHER" id="PTHR12526">
    <property type="entry name" value="GLYCOSYLTRANSFERASE"/>
    <property type="match status" value="1"/>
</dbReference>
<dbReference type="PANTHER" id="PTHR12526:SF629">
    <property type="entry name" value="TEICHURONIC ACID BIOSYNTHESIS GLYCOSYLTRANSFERASE TUAH-RELATED"/>
    <property type="match status" value="1"/>
</dbReference>
<sequence length="507" mass="58738">MRKIFMAIWDIDVDKYGVNSVMYKRASLLNNADYCSELITLDYKNNYPEIELQLKKEGRLVENVKITNIYDYYKKRYTTSGPTEESIKNYRLNSEKFEPDFQVEDCGESAHYFQNGAYVKYKCWDKDGRLCYIDYFTSENDRLKREEFHNDGYMNRELYYHPTNNELNQELYHTPDGFCYLTKWYNNKTGKQQKVYLFNLDTKETLSFANNKELQVHWLNEICKNEPEKPIIICDGPGSSNRIRSMESDLAHRIYAIHTNHYEAPYTYGSPLKEKYIGIMENAKNGDPIIVLTDKQKTDIIKQFGEYNNIHVIPNVVEARDVDIAKKDPLLVTVVARLDEGNAVEEAVHAFVNVIQEVPDAKLHIYGDGPKRRSLAVLIRKLKLRKNVELKGYTTNSDAALAKATVTVVTAKYEGFSLAALESFANKTPVVIYDTNYYIEEFQSAGKNGYAVPNNDREQLADKIIYLLQNPDEAQQMGGNAYHTIQTKYTPGHQYKQWTNLFNSLTT</sequence>
<dbReference type="EMBL" id="JAEOAH010000017">
    <property type="protein sequence ID" value="MBK3495602.1"/>
    <property type="molecule type" value="Genomic_DNA"/>
</dbReference>
<gene>
    <name evidence="4" type="ORF">JFL43_12225</name>
</gene>
<dbReference type="SUPFAM" id="SSF53756">
    <property type="entry name" value="UDP-Glycosyltransferase/glycogen phosphorylase"/>
    <property type="match status" value="1"/>
</dbReference>
<evidence type="ECO:0000259" key="3">
    <source>
        <dbReference type="Pfam" id="PF00534"/>
    </source>
</evidence>
<accession>A0ABS1H858</accession>
<comment type="caution">
    <text evidence="4">The sequence shown here is derived from an EMBL/GenBank/DDBJ whole genome shotgun (WGS) entry which is preliminary data.</text>
</comment>
<proteinExistence type="predicted"/>
<keyword evidence="2" id="KW-0808">Transferase</keyword>
<reference evidence="4 5" key="1">
    <citation type="submission" date="2020-12" db="EMBL/GenBank/DDBJ databases">
        <title>YIM B01967 draft genome.</title>
        <authorList>
            <person name="Yan X."/>
        </authorList>
    </citation>
    <scope>NUCLEOTIDE SEQUENCE [LARGE SCALE GENOMIC DNA]</scope>
    <source>
        <strain evidence="4 5">YIM B01967</strain>
    </source>
</reference>
<dbReference type="Gene3D" id="3.40.50.2000">
    <property type="entry name" value="Glycogen Phosphorylase B"/>
    <property type="match status" value="2"/>
</dbReference>
<evidence type="ECO:0000256" key="2">
    <source>
        <dbReference type="ARBA" id="ARBA00022679"/>
    </source>
</evidence>
<keyword evidence="5" id="KW-1185">Reference proteome</keyword>
<dbReference type="InterPro" id="IPR001296">
    <property type="entry name" value="Glyco_trans_1"/>
</dbReference>
<keyword evidence="1" id="KW-0328">Glycosyltransferase</keyword>
<dbReference type="Proteomes" id="UP000618943">
    <property type="component" value="Unassembled WGS sequence"/>
</dbReference>
<evidence type="ECO:0000313" key="4">
    <source>
        <dbReference type="EMBL" id="MBK3495602.1"/>
    </source>
</evidence>